<evidence type="ECO:0000313" key="1">
    <source>
        <dbReference type="EMBL" id="KXS16025.1"/>
    </source>
</evidence>
<proteinExistence type="predicted"/>
<protein>
    <submittedName>
        <fullName evidence="1">Uncharacterized protein</fullName>
    </submittedName>
</protein>
<dbReference type="AlphaFoldDB" id="A0A139AHX0"/>
<dbReference type="EMBL" id="KQ965758">
    <property type="protein sequence ID" value="KXS16025.1"/>
    <property type="molecule type" value="Genomic_DNA"/>
</dbReference>
<keyword evidence="2" id="KW-1185">Reference proteome</keyword>
<gene>
    <name evidence="1" type="ORF">M427DRAFT_31947</name>
</gene>
<sequence>MLVADKALEGAPEGMVVEIMAVVEETLEGMPEEVGMVDVALAVVEETLEGVAEAGATAGVVLAVVVETLFGVPEAGPTAGEVMAVARESLKGAPEAGATAEAGGIGMSSDDKCVGTTMEENSVQRSRVPHHQCAGGNALQQSAASKEGRDQLCGYQMGKPTRIDEKSTYFHSLSRHRISHSFSPDNSSMRKQRRYRPLTRAHVLSPSTRFTGSRTQAAL</sequence>
<organism evidence="1 2">
    <name type="scientific">Gonapodya prolifera (strain JEL478)</name>
    <name type="common">Monoblepharis prolifera</name>
    <dbReference type="NCBI Taxonomy" id="1344416"/>
    <lineage>
        <taxon>Eukaryota</taxon>
        <taxon>Fungi</taxon>
        <taxon>Fungi incertae sedis</taxon>
        <taxon>Chytridiomycota</taxon>
        <taxon>Chytridiomycota incertae sedis</taxon>
        <taxon>Monoblepharidomycetes</taxon>
        <taxon>Monoblepharidales</taxon>
        <taxon>Gonapodyaceae</taxon>
        <taxon>Gonapodya</taxon>
    </lineage>
</organism>
<dbReference type="Proteomes" id="UP000070544">
    <property type="component" value="Unassembled WGS sequence"/>
</dbReference>
<reference evidence="1 2" key="1">
    <citation type="journal article" date="2015" name="Genome Biol. Evol.">
        <title>Phylogenomic analyses indicate that early fungi evolved digesting cell walls of algal ancestors of land plants.</title>
        <authorList>
            <person name="Chang Y."/>
            <person name="Wang S."/>
            <person name="Sekimoto S."/>
            <person name="Aerts A.L."/>
            <person name="Choi C."/>
            <person name="Clum A."/>
            <person name="LaButti K.M."/>
            <person name="Lindquist E.A."/>
            <person name="Yee Ngan C."/>
            <person name="Ohm R.A."/>
            <person name="Salamov A.A."/>
            <person name="Grigoriev I.V."/>
            <person name="Spatafora J.W."/>
            <person name="Berbee M.L."/>
        </authorList>
    </citation>
    <scope>NUCLEOTIDE SEQUENCE [LARGE SCALE GENOMIC DNA]</scope>
    <source>
        <strain evidence="1 2">JEL478</strain>
    </source>
</reference>
<evidence type="ECO:0000313" key="2">
    <source>
        <dbReference type="Proteomes" id="UP000070544"/>
    </source>
</evidence>
<accession>A0A139AHX0</accession>
<name>A0A139AHX0_GONPJ</name>